<feature type="non-terminal residue" evidence="2">
    <location>
        <position position="99"/>
    </location>
</feature>
<evidence type="ECO:0000256" key="1">
    <source>
        <dbReference type="ARBA" id="ARBA00022490"/>
    </source>
</evidence>
<evidence type="ECO:0000313" key="2">
    <source>
        <dbReference type="EMBL" id="SVB24644.1"/>
    </source>
</evidence>
<dbReference type="Gene3D" id="3.40.50.620">
    <property type="entry name" value="HUPs"/>
    <property type="match status" value="1"/>
</dbReference>
<reference evidence="2" key="1">
    <citation type="submission" date="2018-05" db="EMBL/GenBank/DDBJ databases">
        <authorList>
            <person name="Lanie J.A."/>
            <person name="Ng W.-L."/>
            <person name="Kazmierczak K.M."/>
            <person name="Andrzejewski T.M."/>
            <person name="Davidsen T.M."/>
            <person name="Wayne K.J."/>
            <person name="Tettelin H."/>
            <person name="Glass J.I."/>
            <person name="Rusch D."/>
            <person name="Podicherti R."/>
            <person name="Tsui H.-C.T."/>
            <person name="Winkler M.E."/>
        </authorList>
    </citation>
    <scope>NUCLEOTIDE SEQUENCE</scope>
</reference>
<proteinExistence type="predicted"/>
<protein>
    <recommendedName>
        <fullName evidence="3">Lysine--tRNA ligase</fullName>
    </recommendedName>
</protein>
<dbReference type="GO" id="GO:0006430">
    <property type="term" value="P:lysyl-tRNA aminoacylation"/>
    <property type="evidence" value="ECO:0007669"/>
    <property type="project" value="InterPro"/>
</dbReference>
<organism evidence="2">
    <name type="scientific">marine metagenome</name>
    <dbReference type="NCBI Taxonomy" id="408172"/>
    <lineage>
        <taxon>unclassified sequences</taxon>
        <taxon>metagenomes</taxon>
        <taxon>ecological metagenomes</taxon>
    </lineage>
</organism>
<evidence type="ECO:0008006" key="3">
    <source>
        <dbReference type="Google" id="ProtNLM"/>
    </source>
</evidence>
<dbReference type="InterPro" id="IPR014729">
    <property type="entry name" value="Rossmann-like_a/b/a_fold"/>
</dbReference>
<dbReference type="EMBL" id="UINC01034189">
    <property type="protein sequence ID" value="SVB24644.1"/>
    <property type="molecule type" value="Genomic_DNA"/>
</dbReference>
<dbReference type="GO" id="GO:0005737">
    <property type="term" value="C:cytoplasm"/>
    <property type="evidence" value="ECO:0007669"/>
    <property type="project" value="InterPro"/>
</dbReference>
<sequence length="99" mass="11026">MDQSLIATALESKAWPFQEAKKIINRLKRFPSTDVILETGYGASGLPHVGTFGEVARTSMVQFALRVLEPDIKSSLLCFSDDMDGLRKVPDNFPNRKVL</sequence>
<dbReference type="Pfam" id="PF01921">
    <property type="entry name" value="tRNA-synt_1f"/>
    <property type="match status" value="1"/>
</dbReference>
<accession>A0A382CFI6</accession>
<dbReference type="GO" id="GO:0005524">
    <property type="term" value="F:ATP binding"/>
    <property type="evidence" value="ECO:0007669"/>
    <property type="project" value="InterPro"/>
</dbReference>
<name>A0A382CFI6_9ZZZZ</name>
<gene>
    <name evidence="2" type="ORF">METZ01_LOCUS177498</name>
</gene>
<keyword evidence="1" id="KW-0963">Cytoplasm</keyword>
<dbReference type="PANTHER" id="PTHR37940">
    <property type="entry name" value="LYSINE--TRNA LIGASE"/>
    <property type="match status" value="1"/>
</dbReference>
<dbReference type="GO" id="GO:0004824">
    <property type="term" value="F:lysine-tRNA ligase activity"/>
    <property type="evidence" value="ECO:0007669"/>
    <property type="project" value="InterPro"/>
</dbReference>
<dbReference type="AlphaFoldDB" id="A0A382CFI6"/>
<dbReference type="SUPFAM" id="SSF52374">
    <property type="entry name" value="Nucleotidylyl transferase"/>
    <property type="match status" value="1"/>
</dbReference>
<dbReference type="PANTHER" id="PTHR37940:SF1">
    <property type="entry name" value="LYSINE--TRNA LIGASE"/>
    <property type="match status" value="1"/>
</dbReference>
<dbReference type="InterPro" id="IPR002904">
    <property type="entry name" value="Lys-tRNA-ligase"/>
</dbReference>